<gene>
    <name evidence="1" type="ORF">FRZ67_21295</name>
</gene>
<dbReference type="EMBL" id="CP042435">
    <property type="protein sequence ID" value="QEC69710.1"/>
    <property type="molecule type" value="Genomic_DNA"/>
</dbReference>
<dbReference type="Pfam" id="PF18926">
    <property type="entry name" value="DUF5676"/>
    <property type="match status" value="1"/>
</dbReference>
<sequence>MNRIHIKSFGLATGITAALLYLGCAMVMKLTGPELTKEFFNSLLHGIDVITILRMDISITETVLGLMQTFMIAWLTGASIASNW</sequence>
<dbReference type="OrthoDB" id="839845at2"/>
<keyword evidence="2" id="KW-1185">Reference proteome</keyword>
<evidence type="ECO:0000313" key="1">
    <source>
        <dbReference type="EMBL" id="QEC69710.1"/>
    </source>
</evidence>
<evidence type="ECO:0000313" key="2">
    <source>
        <dbReference type="Proteomes" id="UP000321533"/>
    </source>
</evidence>
<organism evidence="1 2">
    <name type="scientific">Panacibacter ginsenosidivorans</name>
    <dbReference type="NCBI Taxonomy" id="1813871"/>
    <lineage>
        <taxon>Bacteria</taxon>
        <taxon>Pseudomonadati</taxon>
        <taxon>Bacteroidota</taxon>
        <taxon>Chitinophagia</taxon>
        <taxon>Chitinophagales</taxon>
        <taxon>Chitinophagaceae</taxon>
        <taxon>Panacibacter</taxon>
    </lineage>
</organism>
<dbReference type="InterPro" id="IPR044020">
    <property type="entry name" value="DUF5676"/>
</dbReference>
<dbReference type="Proteomes" id="UP000321533">
    <property type="component" value="Chromosome"/>
</dbReference>
<accession>A0A5B8VE65</accession>
<dbReference type="AlphaFoldDB" id="A0A5B8VE65"/>
<proteinExistence type="predicted"/>
<reference evidence="1 2" key="1">
    <citation type="journal article" date="2016" name="Int. J. Syst. Evol. Microbiol.">
        <title>Panacibacter ginsenosidivorans gen. nov., sp. nov., with ginsenoside converting activity isolated from soil of a ginseng field.</title>
        <authorList>
            <person name="Siddiqi M.Z."/>
            <person name="Muhammad Shafi S."/>
            <person name="Choi K.D."/>
            <person name="Im W.T."/>
        </authorList>
    </citation>
    <scope>NUCLEOTIDE SEQUENCE [LARGE SCALE GENOMIC DNA]</scope>
    <source>
        <strain evidence="1 2">Gsoil1550</strain>
    </source>
</reference>
<protein>
    <submittedName>
        <fullName evidence="1">Uncharacterized protein</fullName>
    </submittedName>
</protein>
<name>A0A5B8VE65_9BACT</name>
<dbReference type="RefSeq" id="WP_147192586.1">
    <property type="nucleotide sequence ID" value="NZ_CP042435.1"/>
</dbReference>
<dbReference type="KEGG" id="pgin:FRZ67_21295"/>